<name>A0AA40SW37_9NOST</name>
<dbReference type="EMBL" id="VJXY01000008">
    <property type="protein sequence ID" value="MBD6616093.1"/>
    <property type="molecule type" value="Genomic_DNA"/>
</dbReference>
<proteinExistence type="predicted"/>
<evidence type="ECO:0000313" key="3">
    <source>
        <dbReference type="Proteomes" id="UP001165986"/>
    </source>
</evidence>
<feature type="transmembrane region" description="Helical" evidence="1">
    <location>
        <begin position="63"/>
        <end position="81"/>
    </location>
</feature>
<sequence>MNSQPEEDLQHRLEKLEAEINTPSEVVPQPQEQKQTAQSGASFNLYLERFQSWFNSLSGTKKWIFSGVAVLIGFAMLQAVFKLVVSVISLALLAVLVYVGYKFFVSNNSQRK</sequence>
<gene>
    <name evidence="2" type="ORF">FNW02_09680</name>
</gene>
<evidence type="ECO:0000256" key="1">
    <source>
        <dbReference type="SAM" id="Phobius"/>
    </source>
</evidence>
<accession>A0AA40SW37</accession>
<comment type="caution">
    <text evidence="2">The sequence shown here is derived from an EMBL/GenBank/DDBJ whole genome shotgun (WGS) entry which is preliminary data.</text>
</comment>
<reference evidence="2" key="1">
    <citation type="submission" date="2019-07" db="EMBL/GenBank/DDBJ databases">
        <title>Toxilogical consequences of a new and cryptic species of cyanobacteria (Komarekiella delphini-convector) recovered from the epidermis of a bottlenose dolphin and 1500 ft. in the air.</title>
        <authorList>
            <person name="Brown A.O."/>
            <person name="Dvorak P."/>
            <person name="Villanueva C.D."/>
            <person name="Foss A.J."/>
            <person name="Garvey A.D."/>
            <person name="Gibson Q.A."/>
            <person name="Johansen J.R."/>
            <person name="Casamatta D.A."/>
        </authorList>
    </citation>
    <scope>NUCLEOTIDE SEQUENCE</scope>
    <source>
        <strain evidence="2">SJRDD-AB1</strain>
    </source>
</reference>
<keyword evidence="1" id="KW-0812">Transmembrane</keyword>
<protein>
    <submittedName>
        <fullName evidence="2">Uncharacterized protein</fullName>
    </submittedName>
</protein>
<dbReference type="AlphaFoldDB" id="A0AA40SW37"/>
<dbReference type="Proteomes" id="UP001165986">
    <property type="component" value="Unassembled WGS sequence"/>
</dbReference>
<keyword evidence="3" id="KW-1185">Reference proteome</keyword>
<keyword evidence="1" id="KW-1133">Transmembrane helix</keyword>
<feature type="transmembrane region" description="Helical" evidence="1">
    <location>
        <begin position="87"/>
        <end position="105"/>
    </location>
</feature>
<dbReference type="RefSeq" id="WP_191757335.1">
    <property type="nucleotide sequence ID" value="NZ_VJXY01000008.1"/>
</dbReference>
<keyword evidence="1" id="KW-0472">Membrane</keyword>
<evidence type="ECO:0000313" key="2">
    <source>
        <dbReference type="EMBL" id="MBD6616093.1"/>
    </source>
</evidence>
<organism evidence="2 3">
    <name type="scientific">Komarekiella delphini-convector SJRDD-AB1</name>
    <dbReference type="NCBI Taxonomy" id="2593771"/>
    <lineage>
        <taxon>Bacteria</taxon>
        <taxon>Bacillati</taxon>
        <taxon>Cyanobacteriota</taxon>
        <taxon>Cyanophyceae</taxon>
        <taxon>Nostocales</taxon>
        <taxon>Nostocaceae</taxon>
        <taxon>Komarekiella</taxon>
        <taxon>Komarekiella delphini-convector</taxon>
    </lineage>
</organism>